<feature type="transmembrane region" description="Helical" evidence="7">
    <location>
        <begin position="345"/>
        <end position="365"/>
    </location>
</feature>
<keyword evidence="6 7" id="KW-0472">Membrane</keyword>
<feature type="transmembrane region" description="Helical" evidence="7">
    <location>
        <begin position="6"/>
        <end position="26"/>
    </location>
</feature>
<proteinExistence type="inferred from homology"/>
<feature type="transmembrane region" description="Helical" evidence="7">
    <location>
        <begin position="89"/>
        <end position="110"/>
    </location>
</feature>
<evidence type="ECO:0000256" key="1">
    <source>
        <dbReference type="ARBA" id="ARBA00004141"/>
    </source>
</evidence>
<feature type="transmembrane region" description="Helical" evidence="7">
    <location>
        <begin position="284"/>
        <end position="303"/>
    </location>
</feature>
<organism evidence="9 10">
    <name type="scientific">Phaeospirillum tilakii</name>
    <dbReference type="NCBI Taxonomy" id="741673"/>
    <lineage>
        <taxon>Bacteria</taxon>
        <taxon>Pseudomonadati</taxon>
        <taxon>Pseudomonadota</taxon>
        <taxon>Alphaproteobacteria</taxon>
        <taxon>Rhodospirillales</taxon>
        <taxon>Rhodospirillaceae</taxon>
        <taxon>Phaeospirillum</taxon>
    </lineage>
</organism>
<feature type="domain" description="RCK N-terminal" evidence="8">
    <location>
        <begin position="433"/>
        <end position="555"/>
    </location>
</feature>
<comment type="caution">
    <text evidence="9">The sequence shown here is derived from an EMBL/GenBank/DDBJ whole genome shotgun (WGS) entry which is preliminary data.</text>
</comment>
<reference evidence="10" key="1">
    <citation type="journal article" date="2019" name="Int. J. Syst. Evol. Microbiol.">
        <title>The Global Catalogue of Microorganisms (GCM) 10K type strain sequencing project: providing services to taxonomists for standard genome sequencing and annotation.</title>
        <authorList>
            <consortium name="The Broad Institute Genomics Platform"/>
            <consortium name="The Broad Institute Genome Sequencing Center for Infectious Disease"/>
            <person name="Wu L."/>
            <person name="Ma J."/>
        </authorList>
    </citation>
    <scope>NUCLEOTIDE SEQUENCE [LARGE SCALE GENOMIC DNA]</scope>
    <source>
        <strain evidence="10">KCTC 15012</strain>
    </source>
</reference>
<dbReference type="InterPro" id="IPR036291">
    <property type="entry name" value="NAD(P)-bd_dom_sf"/>
</dbReference>
<feature type="transmembrane region" description="Helical" evidence="7">
    <location>
        <begin position="33"/>
        <end position="51"/>
    </location>
</feature>
<dbReference type="InterPro" id="IPR006153">
    <property type="entry name" value="Cation/H_exchanger_TM"/>
</dbReference>
<feature type="transmembrane region" description="Helical" evidence="7">
    <location>
        <begin position="63"/>
        <end position="82"/>
    </location>
</feature>
<evidence type="ECO:0000256" key="4">
    <source>
        <dbReference type="ARBA" id="ARBA00022692"/>
    </source>
</evidence>
<dbReference type="InterPro" id="IPR038770">
    <property type="entry name" value="Na+/solute_symporter_sf"/>
</dbReference>
<dbReference type="Pfam" id="PF02254">
    <property type="entry name" value="TrkA_N"/>
    <property type="match status" value="1"/>
</dbReference>
<evidence type="ECO:0000256" key="5">
    <source>
        <dbReference type="ARBA" id="ARBA00022989"/>
    </source>
</evidence>
<evidence type="ECO:0000259" key="8">
    <source>
        <dbReference type="PROSITE" id="PS51201"/>
    </source>
</evidence>
<feature type="transmembrane region" description="Helical" evidence="7">
    <location>
        <begin position="193"/>
        <end position="210"/>
    </location>
</feature>
<dbReference type="EMBL" id="JBHUIY010000023">
    <property type="protein sequence ID" value="MFD2234562.1"/>
    <property type="molecule type" value="Genomic_DNA"/>
</dbReference>
<dbReference type="Gene3D" id="1.20.1530.20">
    <property type="match status" value="1"/>
</dbReference>
<dbReference type="PROSITE" id="PS51201">
    <property type="entry name" value="RCK_N"/>
    <property type="match status" value="1"/>
</dbReference>
<evidence type="ECO:0000256" key="7">
    <source>
        <dbReference type="SAM" id="Phobius"/>
    </source>
</evidence>
<feature type="transmembrane region" description="Helical" evidence="7">
    <location>
        <begin position="116"/>
        <end position="136"/>
    </location>
</feature>
<evidence type="ECO:0000313" key="10">
    <source>
        <dbReference type="Proteomes" id="UP001597296"/>
    </source>
</evidence>
<keyword evidence="3" id="KW-0813">Transport</keyword>
<dbReference type="RefSeq" id="WP_377316901.1">
    <property type="nucleotide sequence ID" value="NZ_JBHUIY010000023.1"/>
</dbReference>
<dbReference type="Gene3D" id="3.40.50.720">
    <property type="entry name" value="NAD(P)-binding Rossmann-like Domain"/>
    <property type="match status" value="1"/>
</dbReference>
<sequence>MPHDTPLIATIAMSLLFALAGGWVASRLRLPPLVGYLLAGIAVGPFTPGYVANAELARELAELGVILLMFGVGLHFSVRDLWAVRWIAVPGAVAQIAVATAIGAALAHSWGWSLPAGVVFGLALSVASTVVLLRALEERKMIDGLNGRIAVGWLIVEDLAMIVALVLLPALAAAVNGAGPLTLDRMVELLPELGLTLVKVGLFIALMLIAGRKVVPWILEQISRQGSRELFTLAVLALALGIAFLSAALFGVSFALGAFFAGVVMSESDLSHQATADSLPLKDAFAVLFFVSVGMLFDPRILIEAPWSVLAVLLVILIGKSLAAFAIVLLFRYPLSTALVVSASLAQIGEFSFILAGLGMALGLLPAEGQTFILAGALLSIALNPVAFWAVGRIERWFAARPRLIALLERSGGDRLGALPAAEDPADAAAGRRGHAVIVGFGRVGALVARAFDRAGIPYVVIEKNRQVVRTLRQQGAVILCGDATVPGVLEEARIAEARLLVCAVPDGFQVRQIVARARAATPGLDMVVRTHSDLERDYLERQGVGMVVKGEHELALAMMGYALRRLGLGEEAAQGVVNGFRGPPYAAGPGAAA</sequence>
<keyword evidence="4 7" id="KW-0812">Transmembrane</keyword>
<gene>
    <name evidence="9" type="primary">ybaL</name>
    <name evidence="9" type="ORF">ACFSNB_12160</name>
</gene>
<accession>A0ABW5CCI7</accession>
<feature type="transmembrane region" description="Helical" evidence="7">
    <location>
        <begin position="148"/>
        <end position="173"/>
    </location>
</feature>
<evidence type="ECO:0000256" key="2">
    <source>
        <dbReference type="ARBA" id="ARBA00005551"/>
    </source>
</evidence>
<feature type="transmembrane region" description="Helical" evidence="7">
    <location>
        <begin position="372"/>
        <end position="392"/>
    </location>
</feature>
<name>A0ABW5CCI7_9PROT</name>
<evidence type="ECO:0000256" key="6">
    <source>
        <dbReference type="ARBA" id="ARBA00023136"/>
    </source>
</evidence>
<dbReference type="PANTHER" id="PTHR42751:SF1">
    <property type="entry name" value="CATION_PROTON ANTIPORTER YBAL-RELATED"/>
    <property type="match status" value="1"/>
</dbReference>
<comment type="similarity">
    <text evidence="2">Belongs to the monovalent cation:proton antiporter 2 (CPA2) transporter (TC 2.A.37) family.</text>
</comment>
<keyword evidence="5 7" id="KW-1133">Transmembrane helix</keyword>
<keyword evidence="10" id="KW-1185">Reference proteome</keyword>
<dbReference type="InterPro" id="IPR003148">
    <property type="entry name" value="RCK_N"/>
</dbReference>
<dbReference type="Pfam" id="PF00999">
    <property type="entry name" value="Na_H_Exchanger"/>
    <property type="match status" value="1"/>
</dbReference>
<dbReference type="PANTHER" id="PTHR42751">
    <property type="entry name" value="SODIUM/HYDROGEN EXCHANGER FAMILY/TRKA DOMAIN PROTEIN"/>
    <property type="match status" value="1"/>
</dbReference>
<comment type="subcellular location">
    <subcellularLocation>
        <location evidence="1">Membrane</location>
        <topology evidence="1">Multi-pass membrane protein</topology>
    </subcellularLocation>
</comment>
<feature type="transmembrane region" description="Helical" evidence="7">
    <location>
        <begin position="310"/>
        <end position="333"/>
    </location>
</feature>
<dbReference type="SUPFAM" id="SSF51735">
    <property type="entry name" value="NAD(P)-binding Rossmann-fold domains"/>
    <property type="match status" value="1"/>
</dbReference>
<evidence type="ECO:0000256" key="3">
    <source>
        <dbReference type="ARBA" id="ARBA00022448"/>
    </source>
</evidence>
<feature type="transmembrane region" description="Helical" evidence="7">
    <location>
        <begin position="231"/>
        <end position="264"/>
    </location>
</feature>
<protein>
    <submittedName>
        <fullName evidence="9">YbaL family putative K(+) efflux transporter</fullName>
    </submittedName>
</protein>
<evidence type="ECO:0000313" key="9">
    <source>
        <dbReference type="EMBL" id="MFD2234562.1"/>
    </source>
</evidence>
<dbReference type="NCBIfam" id="NF007950">
    <property type="entry name" value="PRK10669.1"/>
    <property type="match status" value="1"/>
</dbReference>
<dbReference type="Proteomes" id="UP001597296">
    <property type="component" value="Unassembled WGS sequence"/>
</dbReference>